<keyword evidence="8" id="KW-0548">Nucleotidyltransferase</keyword>
<keyword evidence="3" id="KW-0064">Aspartyl protease</keyword>
<evidence type="ECO:0000256" key="10">
    <source>
        <dbReference type="ARBA" id="ARBA00023172"/>
    </source>
</evidence>
<dbReference type="Pfam" id="PF00078">
    <property type="entry name" value="RVT_1"/>
    <property type="match status" value="1"/>
</dbReference>
<feature type="domain" description="Reverse transcriptase" evidence="12">
    <location>
        <begin position="1"/>
        <end position="202"/>
    </location>
</feature>
<dbReference type="Gene3D" id="3.30.70.270">
    <property type="match status" value="1"/>
</dbReference>
<dbReference type="Proteomes" id="UP001151760">
    <property type="component" value="Unassembled WGS sequence"/>
</dbReference>
<dbReference type="InterPro" id="IPR001584">
    <property type="entry name" value="Integrase_cat-core"/>
</dbReference>
<keyword evidence="4" id="KW-0378">Hydrolase</keyword>
<dbReference type="InterPro" id="IPR012337">
    <property type="entry name" value="RNaseH-like_sf"/>
</dbReference>
<dbReference type="InterPro" id="IPR043502">
    <property type="entry name" value="DNA/RNA_pol_sf"/>
</dbReference>
<evidence type="ECO:0000256" key="9">
    <source>
        <dbReference type="ARBA" id="ARBA00023125"/>
    </source>
</evidence>
<dbReference type="CDD" id="cd01647">
    <property type="entry name" value="RT_LTR"/>
    <property type="match status" value="1"/>
</dbReference>
<organism evidence="14 15">
    <name type="scientific">Tanacetum coccineum</name>
    <dbReference type="NCBI Taxonomy" id="301880"/>
    <lineage>
        <taxon>Eukaryota</taxon>
        <taxon>Viridiplantae</taxon>
        <taxon>Streptophyta</taxon>
        <taxon>Embryophyta</taxon>
        <taxon>Tracheophyta</taxon>
        <taxon>Spermatophyta</taxon>
        <taxon>Magnoliopsida</taxon>
        <taxon>eudicotyledons</taxon>
        <taxon>Gunneridae</taxon>
        <taxon>Pentapetalae</taxon>
        <taxon>asterids</taxon>
        <taxon>campanulids</taxon>
        <taxon>Asterales</taxon>
        <taxon>Asteraceae</taxon>
        <taxon>Asteroideae</taxon>
        <taxon>Anthemideae</taxon>
        <taxon>Anthemidinae</taxon>
        <taxon>Tanacetum</taxon>
    </lineage>
</organism>
<dbReference type="PROSITE" id="PS50878">
    <property type="entry name" value="RT_POL"/>
    <property type="match status" value="1"/>
</dbReference>
<evidence type="ECO:0000256" key="7">
    <source>
        <dbReference type="ARBA" id="ARBA00022918"/>
    </source>
</evidence>
<accession>A0ABQ4WQD9</accession>
<evidence type="ECO:0000256" key="4">
    <source>
        <dbReference type="ARBA" id="ARBA00022801"/>
    </source>
</evidence>
<evidence type="ECO:0000313" key="14">
    <source>
        <dbReference type="EMBL" id="GJS55099.1"/>
    </source>
</evidence>
<keyword evidence="9" id="KW-0238">DNA-binding</keyword>
<dbReference type="SUPFAM" id="SSF56672">
    <property type="entry name" value="DNA/RNA polymerases"/>
    <property type="match status" value="1"/>
</dbReference>
<feature type="region of interest" description="Disordered" evidence="11">
    <location>
        <begin position="1"/>
        <end position="23"/>
    </location>
</feature>
<proteinExistence type="predicted"/>
<dbReference type="InterPro" id="IPR056924">
    <property type="entry name" value="SH3_Tf2-1"/>
</dbReference>
<evidence type="ECO:0000259" key="12">
    <source>
        <dbReference type="PROSITE" id="PS50878"/>
    </source>
</evidence>
<evidence type="ECO:0000256" key="3">
    <source>
        <dbReference type="ARBA" id="ARBA00022750"/>
    </source>
</evidence>
<evidence type="ECO:0000256" key="2">
    <source>
        <dbReference type="ARBA" id="ARBA00022723"/>
    </source>
</evidence>
<dbReference type="Pfam" id="PF17921">
    <property type="entry name" value="Integrase_H2C2"/>
    <property type="match status" value="1"/>
</dbReference>
<keyword evidence="8" id="KW-0808">Transferase</keyword>
<keyword evidence="1" id="KW-0645">Protease</keyword>
<dbReference type="GO" id="GO:0003964">
    <property type="term" value="F:RNA-directed DNA polymerase activity"/>
    <property type="evidence" value="ECO:0007669"/>
    <property type="project" value="UniProtKB-KW"/>
</dbReference>
<reference evidence="14" key="1">
    <citation type="journal article" date="2022" name="Int. J. Mol. Sci.">
        <title>Draft Genome of Tanacetum Coccineum: Genomic Comparison of Closely Related Tanacetum-Family Plants.</title>
        <authorList>
            <person name="Yamashiro T."/>
            <person name="Shiraishi A."/>
            <person name="Nakayama K."/>
            <person name="Satake H."/>
        </authorList>
    </citation>
    <scope>NUCLEOTIDE SEQUENCE</scope>
</reference>
<dbReference type="PROSITE" id="PS50994">
    <property type="entry name" value="INTEGRASE"/>
    <property type="match status" value="1"/>
</dbReference>
<evidence type="ECO:0000313" key="15">
    <source>
        <dbReference type="Proteomes" id="UP001151760"/>
    </source>
</evidence>
<keyword evidence="15" id="KW-1185">Reference proteome</keyword>
<evidence type="ECO:0000256" key="8">
    <source>
        <dbReference type="ARBA" id="ARBA00022932"/>
    </source>
</evidence>
<keyword evidence="8" id="KW-0239">DNA-directed DNA polymerase</keyword>
<keyword evidence="5" id="KW-0460">Magnesium</keyword>
<dbReference type="InterPro" id="IPR000477">
    <property type="entry name" value="RT_dom"/>
</dbReference>
<keyword evidence="10" id="KW-0233">DNA recombination</keyword>
<comment type="caution">
    <text evidence="14">The sequence shown here is derived from an EMBL/GenBank/DDBJ whole genome shotgun (WGS) entry which is preliminary data.</text>
</comment>
<dbReference type="InterPro" id="IPR050951">
    <property type="entry name" value="Retrovirus_Pol_polyprotein"/>
</dbReference>
<gene>
    <name evidence="14" type="ORF">Tco_0628461</name>
</gene>
<feature type="compositionally biased region" description="Basic and acidic residues" evidence="11">
    <location>
        <begin position="7"/>
        <end position="17"/>
    </location>
</feature>
<dbReference type="Gene3D" id="3.30.420.10">
    <property type="entry name" value="Ribonuclease H-like superfamily/Ribonuclease H"/>
    <property type="match status" value="1"/>
</dbReference>
<keyword evidence="6" id="KW-0229">DNA integration</keyword>
<reference evidence="14" key="2">
    <citation type="submission" date="2022-01" db="EMBL/GenBank/DDBJ databases">
        <authorList>
            <person name="Yamashiro T."/>
            <person name="Shiraishi A."/>
            <person name="Satake H."/>
            <person name="Nakayama K."/>
        </authorList>
    </citation>
    <scope>NUCLEOTIDE SEQUENCE</scope>
</reference>
<evidence type="ECO:0000256" key="5">
    <source>
        <dbReference type="ARBA" id="ARBA00022842"/>
    </source>
</evidence>
<sequence>MGYSISEDPKEEPIEEKPLEEEADLDLLSDAHSSHSPLGAPVLFKKTDGSFRMYKDYQELGKLTTKNLPRIDDLFAQLKGSRYFSKIDLHSGYHQLRVHEVDIPKTAIRTRYGYFEFTVMHFGLTNAPTVFMDLINQVCKPYLDKFFIVFIDDILIYLKSKEDHEVHLKIVLELLKKEKLFAKFSKCELWLQEVRYYRRFITIFSKISKPLTSLRQKNQKYEWGMEQVEAFQTLKDNLCKIITYASRQLKIHEKNYTTHDLELGAVHIFGQKELNMRQRRWIKLFSDYDYEIYYNLRKENVVADALSMKERVKPRRVRAMSMTIQSSVKDKILFAQGEASMVENAPAEMLRDLDQQMEKKEDGGLYFMDRIWVPLVGDVRKMIMDEAHMTKYFIHPGADKMYHDLRDTYWWPGMKRDVATYVSKCLTCSKVKDEHQRPSGLLQQPEIPEWKWDRITMDFITKLPRSSSGHDTIWVIVDRLTKSAHFLAIREDHKMERLARLYIDEIVARHGVPMSIISYRDGRFTSRFWQTLQKALGTRLDMSTSYHPQTNGQSERTIQTLEDMLRACVIDVGEVVQETTNKVVLIKERLKPARDRQKSYADNRRKPLEFEVGPFEILERIGPVAYRLRLPQELSSIHDTFHVSNLKKFLADKNLHREVKRLKRSRIPIVKVRWNSKPDPEFTWEREDFIKAKYPKLFAGRAHENIS</sequence>
<dbReference type="Pfam" id="PF24626">
    <property type="entry name" value="SH3_Tf2-1"/>
    <property type="match status" value="1"/>
</dbReference>
<evidence type="ECO:0000256" key="1">
    <source>
        <dbReference type="ARBA" id="ARBA00022670"/>
    </source>
</evidence>
<dbReference type="Gene3D" id="3.10.10.10">
    <property type="entry name" value="HIV Type 1 Reverse Transcriptase, subunit A, domain 1"/>
    <property type="match status" value="1"/>
</dbReference>
<feature type="domain" description="Integrase catalytic" evidence="13">
    <location>
        <begin position="444"/>
        <end position="615"/>
    </location>
</feature>
<evidence type="ECO:0000256" key="6">
    <source>
        <dbReference type="ARBA" id="ARBA00022908"/>
    </source>
</evidence>
<dbReference type="PANTHER" id="PTHR37984">
    <property type="entry name" value="PROTEIN CBG26694"/>
    <property type="match status" value="1"/>
</dbReference>
<dbReference type="Gene3D" id="1.10.340.70">
    <property type="match status" value="1"/>
</dbReference>
<dbReference type="SUPFAM" id="SSF53098">
    <property type="entry name" value="Ribonuclease H-like"/>
    <property type="match status" value="1"/>
</dbReference>
<protein>
    <submittedName>
        <fullName evidence="14">Reverse transcriptase domain-containing protein</fullName>
    </submittedName>
</protein>
<dbReference type="PANTHER" id="PTHR37984:SF5">
    <property type="entry name" value="PROTEIN NYNRIN-LIKE"/>
    <property type="match status" value="1"/>
</dbReference>
<evidence type="ECO:0000259" key="13">
    <source>
        <dbReference type="PROSITE" id="PS50994"/>
    </source>
</evidence>
<dbReference type="InterPro" id="IPR043128">
    <property type="entry name" value="Rev_trsase/Diguanyl_cyclase"/>
</dbReference>
<dbReference type="EMBL" id="BQNB010008846">
    <property type="protein sequence ID" value="GJS55099.1"/>
    <property type="molecule type" value="Genomic_DNA"/>
</dbReference>
<evidence type="ECO:0000256" key="11">
    <source>
        <dbReference type="SAM" id="MobiDB-lite"/>
    </source>
</evidence>
<name>A0ABQ4WQD9_9ASTR</name>
<keyword evidence="2" id="KW-0479">Metal-binding</keyword>
<dbReference type="InterPro" id="IPR041588">
    <property type="entry name" value="Integrase_H2C2"/>
</dbReference>
<keyword evidence="7 14" id="KW-0695">RNA-directed DNA polymerase</keyword>
<dbReference type="InterPro" id="IPR036397">
    <property type="entry name" value="RNaseH_sf"/>
</dbReference>